<dbReference type="AlphaFoldDB" id="A0A0D2JNF2"/>
<dbReference type="GeneID" id="27718031"/>
<keyword evidence="2" id="KW-1185">Reference proteome</keyword>
<evidence type="ECO:0000313" key="2">
    <source>
        <dbReference type="Proteomes" id="UP000053411"/>
    </source>
</evidence>
<dbReference type="EMBL" id="KN848113">
    <property type="protein sequence ID" value="KIX92014.1"/>
    <property type="molecule type" value="Genomic_DNA"/>
</dbReference>
<organism evidence="1 2">
    <name type="scientific">Fonsecaea multimorphosa CBS 102226</name>
    <dbReference type="NCBI Taxonomy" id="1442371"/>
    <lineage>
        <taxon>Eukaryota</taxon>
        <taxon>Fungi</taxon>
        <taxon>Dikarya</taxon>
        <taxon>Ascomycota</taxon>
        <taxon>Pezizomycotina</taxon>
        <taxon>Eurotiomycetes</taxon>
        <taxon>Chaetothyriomycetidae</taxon>
        <taxon>Chaetothyriales</taxon>
        <taxon>Herpotrichiellaceae</taxon>
        <taxon>Fonsecaea</taxon>
    </lineage>
</organism>
<reference evidence="1 2" key="1">
    <citation type="submission" date="2015-01" db="EMBL/GenBank/DDBJ databases">
        <title>The Genome Sequence of Fonsecaea multimorphosa CBS 102226.</title>
        <authorList>
            <consortium name="The Broad Institute Genomics Platform"/>
            <person name="Cuomo C."/>
            <person name="de Hoog S."/>
            <person name="Gorbushina A."/>
            <person name="Stielow B."/>
            <person name="Teixiera M."/>
            <person name="Abouelleil A."/>
            <person name="Chapman S.B."/>
            <person name="Priest M."/>
            <person name="Young S.K."/>
            <person name="Wortman J."/>
            <person name="Nusbaum C."/>
            <person name="Birren B."/>
        </authorList>
    </citation>
    <scope>NUCLEOTIDE SEQUENCE [LARGE SCALE GENOMIC DNA]</scope>
    <source>
        <strain evidence="1 2">CBS 102226</strain>
    </source>
</reference>
<gene>
    <name evidence="1" type="ORF">Z520_12285</name>
</gene>
<dbReference type="RefSeq" id="XP_016626137.1">
    <property type="nucleotide sequence ID" value="XM_016782771.1"/>
</dbReference>
<name>A0A0D2JNF2_9EURO</name>
<dbReference type="VEuPathDB" id="FungiDB:Z520_12285"/>
<proteinExistence type="predicted"/>
<dbReference type="OrthoDB" id="5089838at2759"/>
<accession>A0A0D2JNF2</accession>
<dbReference type="Proteomes" id="UP000053411">
    <property type="component" value="Unassembled WGS sequence"/>
</dbReference>
<evidence type="ECO:0000313" key="1">
    <source>
        <dbReference type="EMBL" id="KIX92014.1"/>
    </source>
</evidence>
<protein>
    <submittedName>
        <fullName evidence="1">Uncharacterized protein</fullName>
    </submittedName>
</protein>
<sequence>MSTPTFSVPPPAPTPGDIAECLEEMLQRKQQETPEPNFQKKDVTQSYDYLCEIECQKFTTEEVDEIRAKIPDAVYRECDARQYSKLLAEKISQNLLSNIAQKRYQTHACGGPLQWPPTLLEKAGIHLEASVGSSSLVRGSEILGTRGTSSSTAFAS</sequence>